<evidence type="ECO:0000313" key="2">
    <source>
        <dbReference type="Proteomes" id="UP000814128"/>
    </source>
</evidence>
<keyword evidence="1" id="KW-0378">Hydrolase</keyword>
<accession>A0ACB8QH09</accession>
<name>A0ACB8QH09_9AGAM</name>
<protein>
    <submittedName>
        <fullName evidence="1">P-loop containing nucleoside triphosphate hydrolase protein</fullName>
    </submittedName>
</protein>
<reference evidence="1" key="2">
    <citation type="journal article" date="2022" name="New Phytol.">
        <title>Evolutionary transition to the ectomycorrhizal habit in the genomes of a hyperdiverse lineage of mushroom-forming fungi.</title>
        <authorList>
            <person name="Looney B."/>
            <person name="Miyauchi S."/>
            <person name="Morin E."/>
            <person name="Drula E."/>
            <person name="Courty P.E."/>
            <person name="Kohler A."/>
            <person name="Kuo A."/>
            <person name="LaButti K."/>
            <person name="Pangilinan J."/>
            <person name="Lipzen A."/>
            <person name="Riley R."/>
            <person name="Andreopoulos W."/>
            <person name="He G."/>
            <person name="Johnson J."/>
            <person name="Nolan M."/>
            <person name="Tritt A."/>
            <person name="Barry K.W."/>
            <person name="Grigoriev I.V."/>
            <person name="Nagy L.G."/>
            <person name="Hibbett D."/>
            <person name="Henrissat B."/>
            <person name="Matheny P.B."/>
            <person name="Labbe J."/>
            <person name="Martin F.M."/>
        </authorList>
    </citation>
    <scope>NUCLEOTIDE SEQUENCE</scope>
    <source>
        <strain evidence="1">EC-137</strain>
    </source>
</reference>
<comment type="caution">
    <text evidence="1">The sequence shown here is derived from an EMBL/GenBank/DDBJ whole genome shotgun (WGS) entry which is preliminary data.</text>
</comment>
<dbReference type="EMBL" id="MU273603">
    <property type="protein sequence ID" value="KAI0030843.1"/>
    <property type="molecule type" value="Genomic_DNA"/>
</dbReference>
<proteinExistence type="predicted"/>
<sequence>MYNPLLEYFYEVIEVSSNSDSQADDEAGDEERVREEEEEEEEDDVSQGEESDELPIYSLPCKTVMSRSLNPQNAKSAELATKDDSVTESESDHVTTTPPRSTRNIRNALPAPKQKVKNDDSSVTEPESGDDPPEPPQNLAEDSATELEPDDKLAKSSLIHTGSTHLAAVQSAAEPLILDYRTQTRVPPSLNKYLRDYQRAGVRFLLERYRLACGAVLGDDMGLGKTIQIIAFLSAIMHKIGTPADIGRRKKYVDEDVMERKEWKDRREVPPADERWATALVVAPSSVVGVWDREFSKWGYFEVGVYTGTHEEREQILRDFKLGRLDVVITSFDLARRHIDSLNSLPWSVLVIDEAHRLKNPRSSSAKAFSSFCYPETHTIPVHASLLSQHPPRGPTLPKAVERAGPTRIALTGTAIQNSYAELWTLLDWVNPGSVGTLKQWTKIVTGPLAAGQAKGCGEDVRIKAAQVAEALRDRLLPKFFLRRTKEIIKDQLPKKVDNVVFCPLAATQAEVYKKILASEPVQNMVRKDEECECGSKLKRKACCHKVDAGDLFKYMSTLIKISNHLALILPSPADTPEQTARNRELAEIAFGDGMSPKYGQAMLKPEYCGKWIVLQTLLSEWRQTPSNKVLIFTKSVKLLDMLEFHLKGQHYRFEKLEGATRPADRMAAIDKFQEDPDVFVFLISTLAGGTGLNLTAANKVVVFDPNWNPAHDLQAMDRAYRFGQTRDVDVYRFLGAGSIEELIYARQVYKQQQMAIGYEASVQTRYFSGVSGDKNQQGELFGLQNIFKLHENTSMTEMSIEKASLTNLDWALKNMDAVHSKTTGRKGWVYEAEEREIKDDGELKGLGALLFDDGIPATKPDHVQRILDASGIKYKHRNDELLAPSHIEKARVKSAIEERKKRAKQEKRRKKARADQPLDFEWPPKRRRETSTQKLAARQRALIDLGYVQSPADLATFAQTFEKKSEQDQMEILARLDEYARATKR</sequence>
<organism evidence="1 2">
    <name type="scientific">Vararia minispora EC-137</name>
    <dbReference type="NCBI Taxonomy" id="1314806"/>
    <lineage>
        <taxon>Eukaryota</taxon>
        <taxon>Fungi</taxon>
        <taxon>Dikarya</taxon>
        <taxon>Basidiomycota</taxon>
        <taxon>Agaricomycotina</taxon>
        <taxon>Agaricomycetes</taxon>
        <taxon>Russulales</taxon>
        <taxon>Lachnocladiaceae</taxon>
        <taxon>Vararia</taxon>
    </lineage>
</organism>
<reference evidence="1" key="1">
    <citation type="submission" date="2021-02" db="EMBL/GenBank/DDBJ databases">
        <authorList>
            <consortium name="DOE Joint Genome Institute"/>
            <person name="Ahrendt S."/>
            <person name="Looney B.P."/>
            <person name="Miyauchi S."/>
            <person name="Morin E."/>
            <person name="Drula E."/>
            <person name="Courty P.E."/>
            <person name="Chicoki N."/>
            <person name="Fauchery L."/>
            <person name="Kohler A."/>
            <person name="Kuo A."/>
            <person name="Labutti K."/>
            <person name="Pangilinan J."/>
            <person name="Lipzen A."/>
            <person name="Riley R."/>
            <person name="Andreopoulos W."/>
            <person name="He G."/>
            <person name="Johnson J."/>
            <person name="Barry K.W."/>
            <person name="Grigoriev I.V."/>
            <person name="Nagy L."/>
            <person name="Hibbett D."/>
            <person name="Henrissat B."/>
            <person name="Matheny P.B."/>
            <person name="Labbe J."/>
            <person name="Martin F."/>
        </authorList>
    </citation>
    <scope>NUCLEOTIDE SEQUENCE</scope>
    <source>
        <strain evidence="1">EC-137</strain>
    </source>
</reference>
<gene>
    <name evidence="1" type="ORF">K488DRAFT_87384</name>
</gene>
<dbReference type="Proteomes" id="UP000814128">
    <property type="component" value="Unassembled WGS sequence"/>
</dbReference>
<evidence type="ECO:0000313" key="1">
    <source>
        <dbReference type="EMBL" id="KAI0030843.1"/>
    </source>
</evidence>
<keyword evidence="2" id="KW-1185">Reference proteome</keyword>